<evidence type="ECO:0000256" key="4">
    <source>
        <dbReference type="ARBA" id="ARBA00023027"/>
    </source>
</evidence>
<dbReference type="CDD" id="cd08170">
    <property type="entry name" value="GlyDH"/>
    <property type="match status" value="1"/>
</dbReference>
<keyword evidence="2 9" id="KW-0479">Metal-binding</keyword>
<feature type="binding site" evidence="11">
    <location>
        <position position="125"/>
    </location>
    <ligand>
        <name>NAD(+)</name>
        <dbReference type="ChEBI" id="CHEBI:57540"/>
    </ligand>
</feature>
<dbReference type="PANTHER" id="PTHR43616">
    <property type="entry name" value="GLYCEROL DEHYDROGENASE"/>
    <property type="match status" value="1"/>
</dbReference>
<dbReference type="InterPro" id="IPR001670">
    <property type="entry name" value="ADH_Fe/GldA"/>
</dbReference>
<dbReference type="EMBL" id="JACCAT010000001">
    <property type="protein sequence ID" value="NYH11863.1"/>
    <property type="molecule type" value="Genomic_DNA"/>
</dbReference>
<dbReference type="Pfam" id="PF00465">
    <property type="entry name" value="Fe-ADH"/>
    <property type="match status" value="1"/>
</dbReference>
<evidence type="ECO:0000256" key="7">
    <source>
        <dbReference type="ARBA" id="ARBA00040132"/>
    </source>
</evidence>
<dbReference type="AlphaFoldDB" id="A0A7Y9W1C3"/>
<dbReference type="Gene3D" id="3.40.50.1970">
    <property type="match status" value="1"/>
</dbReference>
<evidence type="ECO:0000313" key="14">
    <source>
        <dbReference type="Proteomes" id="UP000553035"/>
    </source>
</evidence>
<evidence type="ECO:0000256" key="10">
    <source>
        <dbReference type="PIRSR" id="PIRSR000112-2"/>
    </source>
</evidence>
<feature type="binding site" evidence="9">
    <location>
        <position position="271"/>
    </location>
    <ligand>
        <name>glycerol</name>
        <dbReference type="ChEBI" id="CHEBI:17754"/>
    </ligand>
</feature>
<dbReference type="PROSITE" id="PS00913">
    <property type="entry name" value="ADH_IRON_1"/>
    <property type="match status" value="1"/>
</dbReference>
<feature type="binding site" evidence="11">
    <location>
        <begin position="94"/>
        <end position="98"/>
    </location>
    <ligand>
        <name>NAD(+)</name>
        <dbReference type="ChEBI" id="CHEBI:57540"/>
    </ligand>
</feature>
<evidence type="ECO:0000256" key="11">
    <source>
        <dbReference type="PIRSR" id="PIRSR000112-3"/>
    </source>
</evidence>
<dbReference type="PIRSF" id="PIRSF000112">
    <property type="entry name" value="Glycerol_dehydrogenase"/>
    <property type="match status" value="1"/>
</dbReference>
<dbReference type="GO" id="GO:0046872">
    <property type="term" value="F:metal ion binding"/>
    <property type="evidence" value="ECO:0007669"/>
    <property type="project" value="UniProtKB-KW"/>
</dbReference>
<feature type="binding site" evidence="9">
    <location>
        <position position="254"/>
    </location>
    <ligand>
        <name>glycerol</name>
        <dbReference type="ChEBI" id="CHEBI:17754"/>
    </ligand>
</feature>
<dbReference type="Gene3D" id="1.20.1090.10">
    <property type="entry name" value="Dehydroquinate synthase-like - alpha domain"/>
    <property type="match status" value="1"/>
</dbReference>
<dbReference type="InterPro" id="IPR016205">
    <property type="entry name" value="Glycerol_DH"/>
</dbReference>
<feature type="binding site" evidence="11">
    <location>
        <position position="37"/>
    </location>
    <ligand>
        <name>NAD(+)</name>
        <dbReference type="ChEBI" id="CHEBI:57540"/>
    </ligand>
</feature>
<proteinExistence type="inferred from homology"/>
<evidence type="ECO:0000256" key="3">
    <source>
        <dbReference type="ARBA" id="ARBA00023002"/>
    </source>
</evidence>
<evidence type="ECO:0000256" key="1">
    <source>
        <dbReference type="ARBA" id="ARBA00007358"/>
    </source>
</evidence>
<name>A0A7Y9W1C3_9PSED</name>
<reference evidence="13 14" key="1">
    <citation type="submission" date="2020-07" db="EMBL/GenBank/DDBJ databases">
        <title>Exploring microbial biodiversity for novel pathways involved in the catabolism of aromatic compounds derived from lignin.</title>
        <authorList>
            <person name="Elkins J."/>
        </authorList>
    </citation>
    <scope>NUCLEOTIDE SEQUENCE [LARGE SCALE GENOMIC DNA]</scope>
    <source>
        <strain evidence="13 14">VanB</strain>
    </source>
</reference>
<evidence type="ECO:0000313" key="13">
    <source>
        <dbReference type="EMBL" id="NYH11863.1"/>
    </source>
</evidence>
<comment type="cofactor">
    <cofactor evidence="9">
        <name>Zn(2+)</name>
        <dbReference type="ChEBI" id="CHEBI:29105"/>
    </cofactor>
    <text evidence="9">Binds 1 zinc ion per subunit.</text>
</comment>
<feature type="binding site" evidence="11">
    <location>
        <position position="131"/>
    </location>
    <ligand>
        <name>NAD(+)</name>
        <dbReference type="ChEBI" id="CHEBI:57540"/>
    </ligand>
</feature>
<comment type="pathway">
    <text evidence="5">Polyol metabolism; glycerol fermentation; glycerone phosphate from glycerol (oxidative route): step 1/2.</text>
</comment>
<feature type="binding site" evidence="9">
    <location>
        <position position="171"/>
    </location>
    <ligand>
        <name>glycerol</name>
        <dbReference type="ChEBI" id="CHEBI:17754"/>
    </ligand>
</feature>
<evidence type="ECO:0000259" key="12">
    <source>
        <dbReference type="Pfam" id="PF00465"/>
    </source>
</evidence>
<gene>
    <name evidence="13" type="ORF">GGI52_004906</name>
</gene>
<evidence type="ECO:0000256" key="2">
    <source>
        <dbReference type="ARBA" id="ARBA00022723"/>
    </source>
</evidence>
<keyword evidence="3 13" id="KW-0560">Oxidoreductase</keyword>
<dbReference type="GO" id="GO:0008888">
    <property type="term" value="F:glycerol dehydrogenase (NAD+) activity"/>
    <property type="evidence" value="ECO:0007669"/>
    <property type="project" value="UniProtKB-EC"/>
</dbReference>
<dbReference type="PANTHER" id="PTHR43616:SF5">
    <property type="entry name" value="GLYCEROL DEHYDROGENASE 1"/>
    <property type="match status" value="1"/>
</dbReference>
<accession>A0A7Y9W1C3</accession>
<organism evidence="13 14">
    <name type="scientific">Pseudomonas moraviensis</name>
    <dbReference type="NCBI Taxonomy" id="321662"/>
    <lineage>
        <taxon>Bacteria</taxon>
        <taxon>Pseudomonadati</taxon>
        <taxon>Pseudomonadota</taxon>
        <taxon>Gammaproteobacteria</taxon>
        <taxon>Pseudomonadales</taxon>
        <taxon>Pseudomonadaceae</taxon>
        <taxon>Pseudomonas</taxon>
    </lineage>
</organism>
<evidence type="ECO:0000256" key="8">
    <source>
        <dbReference type="ARBA" id="ARBA00049006"/>
    </source>
</evidence>
<feature type="binding site" evidence="11">
    <location>
        <begin position="116"/>
        <end position="119"/>
    </location>
    <ligand>
        <name>NAD(+)</name>
        <dbReference type="ChEBI" id="CHEBI:57540"/>
    </ligand>
</feature>
<dbReference type="Proteomes" id="UP000553035">
    <property type="component" value="Unassembled WGS sequence"/>
</dbReference>
<evidence type="ECO:0000256" key="9">
    <source>
        <dbReference type="PIRSR" id="PIRSR000112-1"/>
    </source>
</evidence>
<comment type="caution">
    <text evidence="13">The sequence shown here is derived from an EMBL/GenBank/DDBJ whole genome shotgun (WGS) entry which is preliminary data.</text>
</comment>
<protein>
    <recommendedName>
        <fullName evidence="7">Glycerol dehydrogenase</fullName>
        <ecNumber evidence="6">1.1.1.6</ecNumber>
    </recommendedName>
</protein>
<keyword evidence="4 11" id="KW-0520">NAD</keyword>
<feature type="binding site" evidence="10">
    <location>
        <position position="121"/>
    </location>
    <ligand>
        <name>glycerol</name>
        <dbReference type="ChEBI" id="CHEBI:17754"/>
    </ligand>
</feature>
<comment type="similarity">
    <text evidence="1">Belongs to the iron-containing alcohol dehydrogenase family.</text>
</comment>
<dbReference type="EC" id="1.1.1.6" evidence="6"/>
<dbReference type="SUPFAM" id="SSF56796">
    <property type="entry name" value="Dehydroquinate synthase-like"/>
    <property type="match status" value="1"/>
</dbReference>
<feature type="domain" description="Alcohol dehydrogenase iron-type/glycerol dehydrogenase GldA" evidence="12">
    <location>
        <begin position="8"/>
        <end position="154"/>
    </location>
</feature>
<sequence length="363" mass="38622">MNLVFGSPGRYVQGTEVLAQAGAYLAHCGRSAVVVIDSYVLGLIRQRLDDSCAHAQVELHYITYDGEITADGIAGLRAAAANIEFEMILAVGGGKCIDAGKALAHSSGRALITMPTVASNDAPTSKNYVIYDDHHQLSEVGHLLVSPRYVLVDTSLIAQAPRPFLLAGIADALTKKFEAEQCYKAAGVNMFGARPALSGLVLARECYEVIRRYAEPALALAGTGEVTVAFDHLIEAVLLMSGLGFESGGLSIAHAMTRGLSKIPGAQQQVHGKQVAYGLLVQLVLEDRDAELMGDMLSFYQRIGLPRNLTELGVPEVDDALLRQVAEPTLKAPHAKNFVTDSGAALTCDELIAAMRALEGLTH</sequence>
<dbReference type="RefSeq" id="WP_179694953.1">
    <property type="nucleotide sequence ID" value="NZ_JACCAT010000001.1"/>
</dbReference>
<keyword evidence="9" id="KW-0862">Zinc</keyword>
<evidence type="ECO:0000256" key="6">
    <source>
        <dbReference type="ARBA" id="ARBA00039147"/>
    </source>
</evidence>
<dbReference type="InterPro" id="IPR018211">
    <property type="entry name" value="ADH_Fe_CS"/>
</dbReference>
<evidence type="ECO:0000256" key="5">
    <source>
        <dbReference type="ARBA" id="ARBA00037918"/>
    </source>
</evidence>
<comment type="catalytic activity">
    <reaction evidence="8">
        <text>glycerol + NAD(+) = dihydroxyacetone + NADH + H(+)</text>
        <dbReference type="Rhea" id="RHEA:13769"/>
        <dbReference type="ChEBI" id="CHEBI:15378"/>
        <dbReference type="ChEBI" id="CHEBI:16016"/>
        <dbReference type="ChEBI" id="CHEBI:17754"/>
        <dbReference type="ChEBI" id="CHEBI:57540"/>
        <dbReference type="ChEBI" id="CHEBI:57945"/>
        <dbReference type="EC" id="1.1.1.6"/>
    </reaction>
</comment>
<dbReference type="NCBIfam" id="NF006941">
    <property type="entry name" value="PRK09423.1"/>
    <property type="match status" value="1"/>
</dbReference>